<dbReference type="InterPro" id="IPR025559">
    <property type="entry name" value="Eis_dom"/>
</dbReference>
<accession>K6WBQ6</accession>
<gene>
    <name evidence="2" type="ORF">KILIM_045_00010</name>
</gene>
<dbReference type="InterPro" id="IPR036527">
    <property type="entry name" value="SCP2_sterol-bd_dom_sf"/>
</dbReference>
<dbReference type="GO" id="GO:0030649">
    <property type="term" value="P:aminoglycoside antibiotic catabolic process"/>
    <property type="evidence" value="ECO:0007669"/>
    <property type="project" value="TreeGrafter"/>
</dbReference>
<keyword evidence="3" id="KW-1185">Reference proteome</keyword>
<dbReference type="Gene3D" id="3.40.630.30">
    <property type="match status" value="2"/>
</dbReference>
<dbReference type="AlphaFoldDB" id="K6WBQ6"/>
<dbReference type="InterPro" id="IPR041380">
    <property type="entry name" value="Acetyltransf_17"/>
</dbReference>
<dbReference type="Gene3D" id="3.30.1050.10">
    <property type="entry name" value="SCP2 sterol-binding domain"/>
    <property type="match status" value="1"/>
</dbReference>
<dbReference type="InterPro" id="IPR051554">
    <property type="entry name" value="Acetyltransferase_Eis"/>
</dbReference>
<reference evidence="2 3" key="1">
    <citation type="submission" date="2012-08" db="EMBL/GenBank/DDBJ databases">
        <title>Whole genome shotgun sequence of Kineosphaera limosa NBRC 100340.</title>
        <authorList>
            <person name="Yoshida I."/>
            <person name="Isaki S."/>
            <person name="Hosoyama A."/>
            <person name="Tsuchikane K."/>
            <person name="Katsumata H."/>
            <person name="Ando Y."/>
            <person name="Ohji S."/>
            <person name="Hamada M."/>
            <person name="Tamura T."/>
            <person name="Yamazoe A."/>
            <person name="Yamazaki S."/>
            <person name="Fujita N."/>
        </authorList>
    </citation>
    <scope>NUCLEOTIDE SEQUENCE [LARGE SCALE GENOMIC DNA]</scope>
    <source>
        <strain evidence="2 3">NBRC 100340</strain>
    </source>
</reference>
<organism evidence="2 3">
    <name type="scientific">Kineosphaera limosa NBRC 100340</name>
    <dbReference type="NCBI Taxonomy" id="1184609"/>
    <lineage>
        <taxon>Bacteria</taxon>
        <taxon>Bacillati</taxon>
        <taxon>Actinomycetota</taxon>
        <taxon>Actinomycetes</taxon>
        <taxon>Micrococcales</taxon>
        <taxon>Dermatophilaceae</taxon>
        <taxon>Kineosphaera</taxon>
    </lineage>
</organism>
<dbReference type="PANTHER" id="PTHR37817:SF1">
    <property type="entry name" value="N-ACETYLTRANSFERASE EIS"/>
    <property type="match status" value="1"/>
</dbReference>
<dbReference type="InterPro" id="IPR000182">
    <property type="entry name" value="GNAT_dom"/>
</dbReference>
<name>K6WBQ6_9MICO</name>
<dbReference type="PANTHER" id="PTHR37817">
    <property type="entry name" value="N-ACETYLTRANSFERASE EIS"/>
    <property type="match status" value="1"/>
</dbReference>
<dbReference type="GO" id="GO:0034069">
    <property type="term" value="F:aminoglycoside N-acetyltransferase activity"/>
    <property type="evidence" value="ECO:0007669"/>
    <property type="project" value="TreeGrafter"/>
</dbReference>
<dbReference type="Pfam" id="PF17668">
    <property type="entry name" value="Acetyltransf_17"/>
    <property type="match status" value="1"/>
</dbReference>
<dbReference type="PROSITE" id="PS51186">
    <property type="entry name" value="GNAT"/>
    <property type="match status" value="1"/>
</dbReference>
<dbReference type="Proteomes" id="UP000008366">
    <property type="component" value="Unassembled WGS sequence"/>
</dbReference>
<proteinExistence type="predicted"/>
<evidence type="ECO:0000313" key="2">
    <source>
        <dbReference type="EMBL" id="GAB96670.1"/>
    </source>
</evidence>
<dbReference type="CDD" id="cd04301">
    <property type="entry name" value="NAT_SF"/>
    <property type="match status" value="1"/>
</dbReference>
<protein>
    <recommendedName>
        <fullName evidence="1">N-acetyltransferase domain-containing protein</fullName>
    </recommendedName>
</protein>
<sequence length="419" mass="44850">MSIEIETLTPDDGPWLADTLDYAFVADPTRPARAHLLEQVDWRRAFGATRDGQRAGCFLLLDLQLAVPGPLGTVRSHHLDGVSWVVVSPDHRRQGVLGAMMRHHLEQARERGVAWSGLHASETGIYGRFGYAVAALDVRYRIPTGITLAAPPAVQALAEDVEVCTLYDLDRDDVAARLRSVSRGCADAVLGTITWPEAKERSVLRDSPEGRRGKEPLRALIATRDGVGVGFARYTRALTWANEQPDGELSVCLVAADPGALLALARRLLAEDLMRTVDIGERGLDDPLLWWAGGPRAVQARVLDGLWLRPVDIGPALGSRGYSAPCDLVLDVADDTCPWNTGTWRLRVGADGHGHCERAADASPDARVAVQALGATYLGLRGWGALAASGDVEELTPGTLNALTAAFAAGSAPLGGLMF</sequence>
<dbReference type="RefSeq" id="WP_006593202.1">
    <property type="nucleotide sequence ID" value="NZ_BAHD01000045.1"/>
</dbReference>
<dbReference type="OrthoDB" id="8399956at2"/>
<dbReference type="NCBIfam" id="NF002367">
    <property type="entry name" value="PRK01346.1-4"/>
    <property type="match status" value="1"/>
</dbReference>
<dbReference type="Pfam" id="PF13527">
    <property type="entry name" value="Acetyltransf_9"/>
    <property type="match status" value="1"/>
</dbReference>
<feature type="domain" description="N-acetyltransferase" evidence="1">
    <location>
        <begin position="3"/>
        <end position="149"/>
    </location>
</feature>
<dbReference type="EMBL" id="BAHD01000045">
    <property type="protein sequence ID" value="GAB96670.1"/>
    <property type="molecule type" value="Genomic_DNA"/>
</dbReference>
<evidence type="ECO:0000259" key="1">
    <source>
        <dbReference type="PROSITE" id="PS51186"/>
    </source>
</evidence>
<dbReference type="Pfam" id="PF13530">
    <property type="entry name" value="SCP2_2"/>
    <property type="match status" value="1"/>
</dbReference>
<evidence type="ECO:0000313" key="3">
    <source>
        <dbReference type="Proteomes" id="UP000008366"/>
    </source>
</evidence>
<dbReference type="SUPFAM" id="SSF55718">
    <property type="entry name" value="SCP-like"/>
    <property type="match status" value="1"/>
</dbReference>
<comment type="caution">
    <text evidence="2">The sequence shown here is derived from an EMBL/GenBank/DDBJ whole genome shotgun (WGS) entry which is preliminary data.</text>
</comment>
<dbReference type="InterPro" id="IPR016181">
    <property type="entry name" value="Acyl_CoA_acyltransferase"/>
</dbReference>
<dbReference type="SUPFAM" id="SSF55729">
    <property type="entry name" value="Acyl-CoA N-acyltransferases (Nat)"/>
    <property type="match status" value="1"/>
</dbReference>
<dbReference type="STRING" id="1184609.KILIM_045_00010"/>
<dbReference type="eggNOG" id="COG4552">
    <property type="taxonomic scope" value="Bacteria"/>
</dbReference>